<keyword evidence="2" id="KW-1185">Reference proteome</keyword>
<dbReference type="AlphaFoldDB" id="E6MIW6"/>
<comment type="caution">
    <text evidence="1">The sequence shown here is derived from an EMBL/GenBank/DDBJ whole genome shotgun (WGS) entry which is preliminary data.</text>
</comment>
<accession>E6MIW6</accession>
<proteinExistence type="predicted"/>
<dbReference type="HOGENOM" id="CLU_3238309_0_0_9"/>
<protein>
    <submittedName>
        <fullName evidence="1">Uncharacterized protein</fullName>
    </submittedName>
</protein>
<reference evidence="1 2" key="1">
    <citation type="submission" date="2010-12" db="EMBL/GenBank/DDBJ databases">
        <authorList>
            <person name="Muzny D."/>
            <person name="Qin X."/>
            <person name="Deng J."/>
            <person name="Jiang H."/>
            <person name="Liu Y."/>
            <person name="Qu J."/>
            <person name="Song X.-Z."/>
            <person name="Zhang L."/>
            <person name="Thornton R."/>
            <person name="Coyle M."/>
            <person name="Francisco L."/>
            <person name="Jackson L."/>
            <person name="Javaid M."/>
            <person name="Korchina V."/>
            <person name="Kovar C."/>
            <person name="Mata R."/>
            <person name="Mathew T."/>
            <person name="Ngo R."/>
            <person name="Nguyen L."/>
            <person name="Nguyen N."/>
            <person name="Okwuonu G."/>
            <person name="Ongeri F."/>
            <person name="Pham C."/>
            <person name="Simmons D."/>
            <person name="Wilczek-Boney K."/>
            <person name="Hale W."/>
            <person name="Jakkamsetti A."/>
            <person name="Pham P."/>
            <person name="Ruth R."/>
            <person name="San Lucas F."/>
            <person name="Warren J."/>
            <person name="Zhang J."/>
            <person name="Zhao Z."/>
            <person name="Zhou C."/>
            <person name="Zhu D."/>
            <person name="Lee S."/>
            <person name="Bess C."/>
            <person name="Blankenburg K."/>
            <person name="Forbes L."/>
            <person name="Fu Q."/>
            <person name="Gubbala S."/>
            <person name="Hirani K."/>
            <person name="Jayaseelan J.C."/>
            <person name="Lara F."/>
            <person name="Munidasa M."/>
            <person name="Palculict T."/>
            <person name="Patil S."/>
            <person name="Pu L.-L."/>
            <person name="Saada N."/>
            <person name="Tang L."/>
            <person name="Weissenberger G."/>
            <person name="Zhu Y."/>
            <person name="Hemphill L."/>
            <person name="Shang Y."/>
            <person name="Youmans B."/>
            <person name="Ayvaz T."/>
            <person name="Ross M."/>
            <person name="Santibanez J."/>
            <person name="Aqrawi P."/>
            <person name="Gross S."/>
            <person name="Joshi V."/>
            <person name="Fowler G."/>
            <person name="Nazareth L."/>
            <person name="Reid J."/>
            <person name="Worley K."/>
            <person name="Petrosino J."/>
            <person name="Highlander S."/>
            <person name="Gibbs R."/>
        </authorList>
    </citation>
    <scope>NUCLEOTIDE SEQUENCE [LARGE SCALE GENOMIC DNA]</scope>
    <source>
        <strain evidence="1 2">ATCC 23263</strain>
    </source>
</reference>
<dbReference type="Proteomes" id="UP000004754">
    <property type="component" value="Unassembled WGS sequence"/>
</dbReference>
<organism evidence="1 2">
    <name type="scientific">Pseudoramibacter alactolyticus ATCC 23263</name>
    <dbReference type="NCBI Taxonomy" id="887929"/>
    <lineage>
        <taxon>Bacteria</taxon>
        <taxon>Bacillati</taxon>
        <taxon>Bacillota</taxon>
        <taxon>Clostridia</taxon>
        <taxon>Eubacteriales</taxon>
        <taxon>Eubacteriaceae</taxon>
        <taxon>Pseudoramibacter</taxon>
    </lineage>
</organism>
<dbReference type="STRING" id="887929.HMP0721_1951"/>
<evidence type="ECO:0000313" key="2">
    <source>
        <dbReference type="Proteomes" id="UP000004754"/>
    </source>
</evidence>
<dbReference type="EMBL" id="AEQN01000024">
    <property type="protein sequence ID" value="EFV00991.1"/>
    <property type="molecule type" value="Genomic_DNA"/>
</dbReference>
<evidence type="ECO:0000313" key="1">
    <source>
        <dbReference type="EMBL" id="EFV00991.1"/>
    </source>
</evidence>
<name>E6MIW6_9FIRM</name>
<gene>
    <name evidence="1" type="ORF">HMP0721_1951</name>
</gene>
<sequence length="43" mass="5172">MAFKTLIFYHSFKIFTGIDRILPIFCLFFTEQLEFFVDCAIMN</sequence>